<sequence length="311" mass="35853">MNATQIKKEEDLEMLHPPGFPPKFSNAQGACNERVESTNRNAEEVAEDEKVEHEPELFVEIANPDFYDFRGDKSVECFAVDQIWAIFDDLDPMPRFYARINKVYYSPFKVDITWLEFVAEGTDETACAWETSGLPVACGKFIHGEDDCIEDIDSFSHEIIGDKGVGWSYNIYPRKGETWALYKNWNIEWSSDPDNHREYEYEFVVILSDYAKKSGISVAHLVKLKGFVSLFKPTKNNGVDSFQIPPSEMLRFSHRIPSFRTNGDERKDVREGYFELNPDSLPSNLEQVSEFIDIKTEIVDEASYANEEKKF</sequence>
<evidence type="ECO:0000313" key="4">
    <source>
        <dbReference type="Proteomes" id="UP001177140"/>
    </source>
</evidence>
<dbReference type="PANTHER" id="PTHR45089:SF24">
    <property type="entry name" value="DNAJ HEAT SHOCK N-TERMINAL DOMAIN-CONTAINING PROTEIN"/>
    <property type="match status" value="1"/>
</dbReference>
<evidence type="ECO:0000259" key="2">
    <source>
        <dbReference type="Pfam" id="PF11926"/>
    </source>
</evidence>
<dbReference type="EMBL" id="JAJJMA010112039">
    <property type="protein sequence ID" value="MCL7031417.1"/>
    <property type="molecule type" value="Genomic_DNA"/>
</dbReference>
<dbReference type="InterPro" id="IPR024593">
    <property type="entry name" value="DUF3444"/>
</dbReference>
<keyword evidence="4" id="KW-1185">Reference proteome</keyword>
<feature type="domain" description="DUF3444" evidence="2">
    <location>
        <begin position="59"/>
        <end position="265"/>
    </location>
</feature>
<dbReference type="Proteomes" id="UP001177140">
    <property type="component" value="Unassembled WGS sequence"/>
</dbReference>
<reference evidence="3" key="1">
    <citation type="submission" date="2022-03" db="EMBL/GenBank/DDBJ databases">
        <title>A functionally conserved STORR gene fusion in Papaver species that diverged 16.8 million years ago.</title>
        <authorList>
            <person name="Catania T."/>
        </authorList>
    </citation>
    <scope>NUCLEOTIDE SEQUENCE</scope>
    <source>
        <strain evidence="3">S-191538</strain>
    </source>
</reference>
<protein>
    <recommendedName>
        <fullName evidence="2">DUF3444 domain-containing protein</fullName>
    </recommendedName>
</protein>
<comment type="caution">
    <text evidence="3">The sequence shown here is derived from an EMBL/GenBank/DDBJ whole genome shotgun (WGS) entry which is preliminary data.</text>
</comment>
<accession>A0AA41S1Y0</accession>
<proteinExistence type="predicted"/>
<organism evidence="3 4">
    <name type="scientific">Papaver nudicaule</name>
    <name type="common">Iceland poppy</name>
    <dbReference type="NCBI Taxonomy" id="74823"/>
    <lineage>
        <taxon>Eukaryota</taxon>
        <taxon>Viridiplantae</taxon>
        <taxon>Streptophyta</taxon>
        <taxon>Embryophyta</taxon>
        <taxon>Tracheophyta</taxon>
        <taxon>Spermatophyta</taxon>
        <taxon>Magnoliopsida</taxon>
        <taxon>Ranunculales</taxon>
        <taxon>Papaveraceae</taxon>
        <taxon>Papaveroideae</taxon>
        <taxon>Papaver</taxon>
    </lineage>
</organism>
<feature type="compositionally biased region" description="Basic and acidic residues" evidence="1">
    <location>
        <begin position="1"/>
        <end position="14"/>
    </location>
</feature>
<dbReference type="AlphaFoldDB" id="A0AA41S1Y0"/>
<name>A0AA41S1Y0_PAPNU</name>
<evidence type="ECO:0000313" key="3">
    <source>
        <dbReference type="EMBL" id="MCL7031417.1"/>
    </source>
</evidence>
<dbReference type="PANTHER" id="PTHR45089">
    <property type="entry name" value="DNAJ HEAT SHOCK AMINO-TERMINAL DOMAIN PROTEIN-RELATED"/>
    <property type="match status" value="1"/>
</dbReference>
<feature type="region of interest" description="Disordered" evidence="1">
    <location>
        <begin position="1"/>
        <end position="32"/>
    </location>
</feature>
<evidence type="ECO:0000256" key="1">
    <source>
        <dbReference type="SAM" id="MobiDB-lite"/>
    </source>
</evidence>
<dbReference type="Pfam" id="PF11926">
    <property type="entry name" value="DUF3444"/>
    <property type="match status" value="1"/>
</dbReference>
<gene>
    <name evidence="3" type="ORF">MKW94_016897</name>
</gene>